<evidence type="ECO:0000259" key="1">
    <source>
        <dbReference type="Pfam" id="PF03167"/>
    </source>
</evidence>
<sequence>MNTIPTAYRHLLETIASKSHQFSGKQLVAFHPMRGPGEAVDTMYIGRALNGWHWEFTVKELQQDLEGHLQRILEDKHVAVAHKDRLDWVEKYWQNSSSGYNTAKSQFWQVIRQISRERNQAGEQWWDDIVWTNFFKIAPAKMNPTGKMVKVMGQASHELLLAEIAHYQPRNIVCLSGLNYAAHLLASANATIKIPYDGSVLEYVGDVSWAEGEVVRLIVAPHPQSRSATKIAEEVKSLLKNRK</sequence>
<keyword evidence="3" id="KW-1185">Reference proteome</keyword>
<dbReference type="Proteomes" id="UP000650081">
    <property type="component" value="Unassembled WGS sequence"/>
</dbReference>
<dbReference type="Pfam" id="PF03167">
    <property type="entry name" value="UDG"/>
    <property type="match status" value="1"/>
</dbReference>
<dbReference type="InterPro" id="IPR005122">
    <property type="entry name" value="Uracil-DNA_glycosylase-like"/>
</dbReference>
<reference evidence="2" key="1">
    <citation type="submission" date="2020-08" db="EMBL/GenBank/DDBJ databases">
        <title>Lewinella bacteria from marine environments.</title>
        <authorList>
            <person name="Zhong Y."/>
        </authorList>
    </citation>
    <scope>NUCLEOTIDE SEQUENCE</scope>
    <source>
        <strain evidence="2">KCTC 42187</strain>
    </source>
</reference>
<name>A0A923T8R1_9BACT</name>
<organism evidence="2 3">
    <name type="scientific">Neolewinella lacunae</name>
    <dbReference type="NCBI Taxonomy" id="1517758"/>
    <lineage>
        <taxon>Bacteria</taxon>
        <taxon>Pseudomonadati</taxon>
        <taxon>Bacteroidota</taxon>
        <taxon>Saprospiria</taxon>
        <taxon>Saprospirales</taxon>
        <taxon>Lewinellaceae</taxon>
        <taxon>Neolewinella</taxon>
    </lineage>
</organism>
<feature type="domain" description="Uracil-DNA glycosylase-like" evidence="1">
    <location>
        <begin position="103"/>
        <end position="230"/>
    </location>
</feature>
<gene>
    <name evidence="2" type="ORF">H9S92_17185</name>
</gene>
<protein>
    <recommendedName>
        <fullName evidence="1">Uracil-DNA glycosylase-like domain-containing protein</fullName>
    </recommendedName>
</protein>
<dbReference type="Gene3D" id="3.40.470.10">
    <property type="entry name" value="Uracil-DNA glycosylase-like domain"/>
    <property type="match status" value="1"/>
</dbReference>
<accession>A0A923T8R1</accession>
<dbReference type="InterPro" id="IPR036895">
    <property type="entry name" value="Uracil-DNA_glycosylase-like_sf"/>
</dbReference>
<dbReference type="AlphaFoldDB" id="A0A923T8R1"/>
<comment type="caution">
    <text evidence="2">The sequence shown here is derived from an EMBL/GenBank/DDBJ whole genome shotgun (WGS) entry which is preliminary data.</text>
</comment>
<dbReference type="RefSeq" id="WP_187467921.1">
    <property type="nucleotide sequence ID" value="NZ_JACSIT010000141.1"/>
</dbReference>
<evidence type="ECO:0000313" key="3">
    <source>
        <dbReference type="Proteomes" id="UP000650081"/>
    </source>
</evidence>
<evidence type="ECO:0000313" key="2">
    <source>
        <dbReference type="EMBL" id="MBC6995905.1"/>
    </source>
</evidence>
<dbReference type="EMBL" id="JACSIT010000141">
    <property type="protein sequence ID" value="MBC6995905.1"/>
    <property type="molecule type" value="Genomic_DNA"/>
</dbReference>
<proteinExistence type="predicted"/>